<feature type="non-terminal residue" evidence="3">
    <location>
        <position position="1"/>
    </location>
</feature>
<organism evidence="3 4">
    <name type="scientific">Gigaspora margarita</name>
    <dbReference type="NCBI Taxonomy" id="4874"/>
    <lineage>
        <taxon>Eukaryota</taxon>
        <taxon>Fungi</taxon>
        <taxon>Fungi incertae sedis</taxon>
        <taxon>Mucoromycota</taxon>
        <taxon>Glomeromycotina</taxon>
        <taxon>Glomeromycetes</taxon>
        <taxon>Diversisporales</taxon>
        <taxon>Gigasporaceae</taxon>
        <taxon>Gigaspora</taxon>
    </lineage>
</organism>
<dbReference type="PANTHER" id="PTHR45786:SF74">
    <property type="entry name" value="ATP-DEPENDENT DNA HELICASE"/>
    <property type="match status" value="1"/>
</dbReference>
<gene>
    <name evidence="3" type="ORF">GMARGA_LOCUS23835</name>
</gene>
<feature type="non-terminal residue" evidence="3">
    <location>
        <position position="241"/>
    </location>
</feature>
<dbReference type="Pfam" id="PF14214">
    <property type="entry name" value="Helitron_like_N"/>
    <property type="match status" value="1"/>
</dbReference>
<evidence type="ECO:0000256" key="1">
    <source>
        <dbReference type="SAM" id="MobiDB-lite"/>
    </source>
</evidence>
<accession>A0ABN7VXG3</accession>
<dbReference type="PANTHER" id="PTHR45786">
    <property type="entry name" value="DNA BINDING PROTEIN-LIKE"/>
    <property type="match status" value="1"/>
</dbReference>
<feature type="compositionally biased region" description="Polar residues" evidence="1">
    <location>
        <begin position="69"/>
        <end position="82"/>
    </location>
</feature>
<evidence type="ECO:0000259" key="2">
    <source>
        <dbReference type="Pfam" id="PF14214"/>
    </source>
</evidence>
<reference evidence="3 4" key="1">
    <citation type="submission" date="2021-06" db="EMBL/GenBank/DDBJ databases">
        <authorList>
            <person name="Kallberg Y."/>
            <person name="Tangrot J."/>
            <person name="Rosling A."/>
        </authorList>
    </citation>
    <scope>NUCLEOTIDE SEQUENCE [LARGE SCALE GENOMIC DNA]</scope>
    <source>
        <strain evidence="3 4">120-4 pot B 10/14</strain>
    </source>
</reference>
<dbReference type="EMBL" id="CAJVQB010024540">
    <property type="protein sequence ID" value="CAG8804358.1"/>
    <property type="molecule type" value="Genomic_DNA"/>
</dbReference>
<feature type="region of interest" description="Disordered" evidence="1">
    <location>
        <begin position="58"/>
        <end position="90"/>
    </location>
</feature>
<evidence type="ECO:0000313" key="4">
    <source>
        <dbReference type="Proteomes" id="UP000789901"/>
    </source>
</evidence>
<evidence type="ECO:0000313" key="3">
    <source>
        <dbReference type="EMBL" id="CAG8804358.1"/>
    </source>
</evidence>
<sequence>YPILFSYNEQEWFLHKIPYKILLFEVIDLTINENSYDKENKEDEENIQEYEIYSTNINKAPNDKENATKLENSNEPPNNNKDSTIENSNTINSNVSTKQYRKFVSTIEFYTYRIQVQPQSINSLLLAGCLFQQFLVDIYVKIELGHLNFLRFKQKKIRSDLYKVKEARSFNDFKKVNGIKYGMFKESSLLRGFLKMMMVIINNENFEAMLEDFAYTKLLAELINSEFPALLLEKLFYNINT</sequence>
<keyword evidence="4" id="KW-1185">Reference proteome</keyword>
<dbReference type="Proteomes" id="UP000789901">
    <property type="component" value="Unassembled WGS sequence"/>
</dbReference>
<protein>
    <submittedName>
        <fullName evidence="3">12151_t:CDS:1</fullName>
    </submittedName>
</protein>
<name>A0ABN7VXG3_GIGMA</name>
<feature type="domain" description="Helitron helicase-like" evidence="2">
    <location>
        <begin position="109"/>
        <end position="166"/>
    </location>
</feature>
<comment type="caution">
    <text evidence="3">The sequence shown here is derived from an EMBL/GenBank/DDBJ whole genome shotgun (WGS) entry which is preliminary data.</text>
</comment>
<dbReference type="InterPro" id="IPR025476">
    <property type="entry name" value="Helitron_helicase-like"/>
</dbReference>
<proteinExistence type="predicted"/>